<dbReference type="Proteomes" id="UP001205740">
    <property type="component" value="Unassembled WGS sequence"/>
</dbReference>
<reference evidence="1 2" key="1">
    <citation type="submission" date="2022-06" db="EMBL/GenBank/DDBJ databases">
        <title>Genomic Encyclopedia of Archaeal and Bacterial Type Strains, Phase II (KMG-II): from individual species to whole genera.</title>
        <authorList>
            <person name="Goeker M."/>
        </authorList>
    </citation>
    <scope>NUCLEOTIDE SEQUENCE [LARGE SCALE GENOMIC DNA]</scope>
    <source>
        <strain evidence="1 2">DSM 45037</strain>
    </source>
</reference>
<comment type="caution">
    <text evidence="1">The sequence shown here is derived from an EMBL/GenBank/DDBJ whole genome shotgun (WGS) entry which is preliminary data.</text>
</comment>
<evidence type="ECO:0000313" key="2">
    <source>
        <dbReference type="Proteomes" id="UP001205740"/>
    </source>
</evidence>
<name>A0ABT1H8S8_9NOCA</name>
<sequence>MAVESTLAQRIAQITEQYPDRAALAFDADGKLMDWRESDGDGWVNGSLDGERAIEVPGGADEHAVQAAVDARG</sequence>
<keyword evidence="2" id="KW-1185">Reference proteome</keyword>
<accession>A0ABT1H8S8</accession>
<organism evidence="1 2">
    <name type="scientific">Williamsia serinedens</name>
    <dbReference type="NCBI Taxonomy" id="391736"/>
    <lineage>
        <taxon>Bacteria</taxon>
        <taxon>Bacillati</taxon>
        <taxon>Actinomycetota</taxon>
        <taxon>Actinomycetes</taxon>
        <taxon>Mycobacteriales</taxon>
        <taxon>Nocardiaceae</taxon>
        <taxon>Williamsia</taxon>
    </lineage>
</organism>
<gene>
    <name evidence="1" type="ORF">LX12_003526</name>
</gene>
<proteinExistence type="predicted"/>
<protein>
    <submittedName>
        <fullName evidence="1">Uncharacterized protein</fullName>
    </submittedName>
</protein>
<dbReference type="RefSeq" id="WP_253655877.1">
    <property type="nucleotide sequence ID" value="NZ_BAAAOE010000005.1"/>
</dbReference>
<dbReference type="EMBL" id="JAMTCG010000006">
    <property type="protein sequence ID" value="MCP2162322.1"/>
    <property type="molecule type" value="Genomic_DNA"/>
</dbReference>
<evidence type="ECO:0000313" key="1">
    <source>
        <dbReference type="EMBL" id="MCP2162322.1"/>
    </source>
</evidence>